<organism evidence="6">
    <name type="scientific">marine metagenome</name>
    <dbReference type="NCBI Taxonomy" id="408172"/>
    <lineage>
        <taxon>unclassified sequences</taxon>
        <taxon>metagenomes</taxon>
        <taxon>ecological metagenomes</taxon>
    </lineage>
</organism>
<dbReference type="InterPro" id="IPR003451">
    <property type="entry name" value="LytB/IspH"/>
</dbReference>
<evidence type="ECO:0000256" key="2">
    <source>
        <dbReference type="ARBA" id="ARBA00022485"/>
    </source>
</evidence>
<evidence type="ECO:0000256" key="1">
    <source>
        <dbReference type="ARBA" id="ARBA00001966"/>
    </source>
</evidence>
<dbReference type="GO" id="GO:0050992">
    <property type="term" value="P:dimethylallyl diphosphate biosynthetic process"/>
    <property type="evidence" value="ECO:0007669"/>
    <property type="project" value="InterPro"/>
</dbReference>
<dbReference type="HAMAP" id="MF_00191">
    <property type="entry name" value="IspH"/>
    <property type="match status" value="1"/>
</dbReference>
<evidence type="ECO:0000313" key="6">
    <source>
        <dbReference type="EMBL" id="SVB61628.1"/>
    </source>
</evidence>
<comment type="cofactor">
    <cofactor evidence="1">
        <name>[4Fe-4S] cluster</name>
        <dbReference type="ChEBI" id="CHEBI:49883"/>
    </cofactor>
</comment>
<dbReference type="Gene3D" id="3.40.1010.20">
    <property type="entry name" value="4-hydroxy-3-methylbut-2-enyl diphosphate reductase, catalytic domain"/>
    <property type="match status" value="2"/>
</dbReference>
<dbReference type="GO" id="GO:0051539">
    <property type="term" value="F:4 iron, 4 sulfur cluster binding"/>
    <property type="evidence" value="ECO:0007669"/>
    <property type="project" value="UniProtKB-KW"/>
</dbReference>
<sequence>MDIYLASPRGFCAGVVLAIDLVEYALKKFGPPVYVKHQIVHNSVVVSEVESKGAITVEDVSQIPNDSTVVFSAHGSPPKDYEIAKSKNLKVIDATCPLVTKVHNEAKKYSKEDKEIILVGHKGHQEVIGTSGQTKMKIIDDREKFELTKKSSKNKKDIVVLSQTTLSVRDTKNTIEKIKKIYPNALIRNDICYATTNRQEVTVKLAKEVDLVLVVGASNSSNCNRLKDVAIDSGTNSYLINSFEEIKPEWLININKLGVTSGASTPDKLVYEIITKLKPKSVHKVEDKSENIVFEIPRKVKSLLDQ</sequence>
<evidence type="ECO:0008006" key="7">
    <source>
        <dbReference type="Google" id="ProtNLM"/>
    </source>
</evidence>
<dbReference type="GO" id="GO:0019288">
    <property type="term" value="P:isopentenyl diphosphate biosynthetic process, methylerythritol 4-phosphate pathway"/>
    <property type="evidence" value="ECO:0007669"/>
    <property type="project" value="InterPro"/>
</dbReference>
<proteinExistence type="inferred from homology"/>
<protein>
    <recommendedName>
        <fullName evidence="7">4-hydroxy-3-methylbut-2-enyl diphosphate reductase</fullName>
    </recommendedName>
</protein>
<dbReference type="NCBIfam" id="TIGR00216">
    <property type="entry name" value="ispH_lytB"/>
    <property type="match status" value="1"/>
</dbReference>
<reference evidence="6" key="1">
    <citation type="submission" date="2018-05" db="EMBL/GenBank/DDBJ databases">
        <authorList>
            <person name="Lanie J.A."/>
            <person name="Ng W.-L."/>
            <person name="Kazmierczak K.M."/>
            <person name="Andrzejewski T.M."/>
            <person name="Davidsen T.M."/>
            <person name="Wayne K.J."/>
            <person name="Tettelin H."/>
            <person name="Glass J.I."/>
            <person name="Rusch D."/>
            <person name="Podicherti R."/>
            <person name="Tsui H.-C.T."/>
            <person name="Winkler M.E."/>
        </authorList>
    </citation>
    <scope>NUCLEOTIDE SEQUENCE</scope>
</reference>
<accession>A0A382FEX0</accession>
<dbReference type="CDD" id="cd13944">
    <property type="entry name" value="lytB_ispH"/>
    <property type="match status" value="1"/>
</dbReference>
<dbReference type="Pfam" id="PF02401">
    <property type="entry name" value="LYTB"/>
    <property type="match status" value="1"/>
</dbReference>
<dbReference type="GO" id="GO:0051745">
    <property type="term" value="F:4-hydroxy-3-methylbut-2-enyl diphosphate reductase activity"/>
    <property type="evidence" value="ECO:0007669"/>
    <property type="project" value="InterPro"/>
</dbReference>
<dbReference type="EMBL" id="UINC01049623">
    <property type="protein sequence ID" value="SVB61628.1"/>
    <property type="molecule type" value="Genomic_DNA"/>
</dbReference>
<keyword evidence="3" id="KW-0479">Metal-binding</keyword>
<evidence type="ECO:0000256" key="3">
    <source>
        <dbReference type="ARBA" id="ARBA00022723"/>
    </source>
</evidence>
<dbReference type="GO" id="GO:0046872">
    <property type="term" value="F:metal ion binding"/>
    <property type="evidence" value="ECO:0007669"/>
    <property type="project" value="UniProtKB-KW"/>
</dbReference>
<keyword evidence="2" id="KW-0004">4Fe-4S</keyword>
<keyword evidence="5" id="KW-0411">Iron-sulfur</keyword>
<dbReference type="AlphaFoldDB" id="A0A382FEX0"/>
<dbReference type="PANTHER" id="PTHR30426:SF0">
    <property type="entry name" value="4-HYDROXY-3-METHYLBUT-2-ENYL DIPHOSPHATE REDUCTASE"/>
    <property type="match status" value="1"/>
</dbReference>
<evidence type="ECO:0000256" key="5">
    <source>
        <dbReference type="ARBA" id="ARBA00023014"/>
    </source>
</evidence>
<evidence type="ECO:0000256" key="4">
    <source>
        <dbReference type="ARBA" id="ARBA00023004"/>
    </source>
</evidence>
<keyword evidence="4" id="KW-0408">Iron</keyword>
<gene>
    <name evidence="6" type="ORF">METZ01_LOCUS214482</name>
</gene>
<name>A0A382FEX0_9ZZZZ</name>
<dbReference type="Gene3D" id="3.40.50.11270">
    <property type="match status" value="1"/>
</dbReference>
<dbReference type="PANTHER" id="PTHR30426">
    <property type="entry name" value="4-HYDROXY-3-METHYLBUT-2-ENYL DIPHOSPHATE REDUCTASE"/>
    <property type="match status" value="1"/>
</dbReference>